<comment type="caution">
    <text evidence="1">The sequence shown here is derived from an EMBL/GenBank/DDBJ whole genome shotgun (WGS) entry which is preliminary data.</text>
</comment>
<protein>
    <submittedName>
        <fullName evidence="1">Uncharacterized protein</fullName>
    </submittedName>
</protein>
<evidence type="ECO:0000313" key="1">
    <source>
        <dbReference type="EMBL" id="NFV26436.1"/>
    </source>
</evidence>
<reference evidence="1 2" key="1">
    <citation type="submission" date="2019-04" db="EMBL/GenBank/DDBJ databases">
        <title>Genome sequencing of Clostridium botulinum Groups I-IV and Clostridium butyricum.</title>
        <authorList>
            <person name="Brunt J."/>
            <person name="Van Vliet A.H.M."/>
            <person name="Stringer S.C."/>
            <person name="Carter A.T."/>
            <person name="Peck M.W."/>
        </authorList>
    </citation>
    <scope>NUCLEOTIDE SEQUENCE [LARGE SCALE GENOMIC DNA]</scope>
    <source>
        <strain evidence="1 2">BL81</strain>
    </source>
</reference>
<organism evidence="1 2">
    <name type="scientific">Clostridium botulinum</name>
    <dbReference type="NCBI Taxonomy" id="1491"/>
    <lineage>
        <taxon>Bacteria</taxon>
        <taxon>Bacillati</taxon>
        <taxon>Bacillota</taxon>
        <taxon>Clostridia</taxon>
        <taxon>Eubacteriales</taxon>
        <taxon>Clostridiaceae</taxon>
        <taxon>Clostridium</taxon>
    </lineage>
</organism>
<proteinExistence type="predicted"/>
<dbReference type="Proteomes" id="UP000486903">
    <property type="component" value="Unassembled WGS sequence"/>
</dbReference>
<accession>A0A6B4JPT2</accession>
<dbReference type="EMBL" id="SXFB01000005">
    <property type="protein sequence ID" value="NFV26436.1"/>
    <property type="molecule type" value="Genomic_DNA"/>
</dbReference>
<name>A0A6B4JPT2_CLOBO</name>
<dbReference type="RefSeq" id="WP_003373621.1">
    <property type="nucleotide sequence ID" value="NZ_JACBBA010000006.1"/>
</dbReference>
<dbReference type="AlphaFoldDB" id="A0A6B4JPT2"/>
<sequence>MIRNIIDENKCSELKGNEKNIELLNILFGSIELSPKEERSLIWLSIIETSTIKNILSAFNKIKICEAH</sequence>
<evidence type="ECO:0000313" key="2">
    <source>
        <dbReference type="Proteomes" id="UP000486903"/>
    </source>
</evidence>
<gene>
    <name evidence="1" type="ORF">FDG31_09650</name>
</gene>